<evidence type="ECO:0000313" key="3">
    <source>
        <dbReference type="Proteomes" id="UP000639772"/>
    </source>
</evidence>
<proteinExistence type="predicted"/>
<sequence>MTKQWYNCNFVFPSSPSSSDARGGKMARNLLLSPASFHSSTILALTTSFPHTVTSSPKTKILIPMIPSTSTSVLRRGPAKKRGNYNCGRCGLPKKGHVCPSSSTRTTPTPPRSEHRLRRALSFDEDVAESPLTVLSLELAEEEEEEGEEEMVEVGAGVALPVTCLAMVLMRLTPKELIGAALVNRGWRDCVRMMWISAEEIRVRVSQIRFVGSVFHKCSGLLRLSLIMESDADSTLLACVAFSCPNLEYLEISLAKNAVNRITGDELGRFVAEKRSLSVLKVEGCYNLGFLNISSSSLSNLWLSNLYCISRMVAYCPNLEELSLDFARQDHDSTDLVSMMDCLGIGCPSLRKMHIASVQLCNDVVRALVDANLRDLRMLSLVLGSRISDASVAAIISSYTNLELLDLSGSSITDNGVGMICNAFHRTLSKLLLALCPNITSSGIQLAMAQLPLLLLMDCGMSICDEKCTEFGLEDNMVQLNEKATESRRYQCSPAKKKKPVHQKLIIQHGRLKKLSLWGCSALDGLYLKCPELDDLNLNSCINLHPVSRVEVNLEVFGLVLDILVLFVEGSPIWIGVLLAFKWLSNFTTHWNISFKDGLKQLNRLRRSRPLDYEGQHKVLNEFSSAENHCSLKRQADGSKRVHVPRIHPQCSLVKMRKEKLATHLIVYKLRWSLQHSNCVSLGNWACTEDKF</sequence>
<dbReference type="SUPFAM" id="SSF81383">
    <property type="entry name" value="F-box domain"/>
    <property type="match status" value="1"/>
</dbReference>
<evidence type="ECO:0000259" key="1">
    <source>
        <dbReference type="Pfam" id="PF00646"/>
    </source>
</evidence>
<reference evidence="2 3" key="1">
    <citation type="journal article" date="2020" name="Nat. Food">
        <title>A phased Vanilla planifolia genome enables genetic improvement of flavour and production.</title>
        <authorList>
            <person name="Hasing T."/>
            <person name="Tang H."/>
            <person name="Brym M."/>
            <person name="Khazi F."/>
            <person name="Huang T."/>
            <person name="Chambers A.H."/>
        </authorList>
    </citation>
    <scope>NUCLEOTIDE SEQUENCE [LARGE SCALE GENOMIC DNA]</scope>
    <source>
        <tissue evidence="2">Leaf</tissue>
    </source>
</reference>
<dbReference type="Gene3D" id="3.80.10.10">
    <property type="entry name" value="Ribonuclease Inhibitor"/>
    <property type="match status" value="2"/>
</dbReference>
<dbReference type="AlphaFoldDB" id="A0A835QBX7"/>
<accession>A0A835QBX7</accession>
<dbReference type="InterPro" id="IPR032675">
    <property type="entry name" value="LRR_dom_sf"/>
</dbReference>
<organism evidence="2 3">
    <name type="scientific">Vanilla planifolia</name>
    <name type="common">Vanilla</name>
    <dbReference type="NCBI Taxonomy" id="51239"/>
    <lineage>
        <taxon>Eukaryota</taxon>
        <taxon>Viridiplantae</taxon>
        <taxon>Streptophyta</taxon>
        <taxon>Embryophyta</taxon>
        <taxon>Tracheophyta</taxon>
        <taxon>Spermatophyta</taxon>
        <taxon>Magnoliopsida</taxon>
        <taxon>Liliopsida</taxon>
        <taxon>Asparagales</taxon>
        <taxon>Orchidaceae</taxon>
        <taxon>Vanilloideae</taxon>
        <taxon>Vanilleae</taxon>
        <taxon>Vanilla</taxon>
    </lineage>
</organism>
<evidence type="ECO:0000313" key="2">
    <source>
        <dbReference type="EMBL" id="KAG0468553.1"/>
    </source>
</evidence>
<dbReference type="OrthoDB" id="6362633at2759"/>
<dbReference type="Proteomes" id="UP000639772">
    <property type="component" value="Chromosome 9"/>
</dbReference>
<dbReference type="SUPFAM" id="SSF52047">
    <property type="entry name" value="RNI-like"/>
    <property type="match status" value="1"/>
</dbReference>
<dbReference type="Pfam" id="PF00646">
    <property type="entry name" value="F-box"/>
    <property type="match status" value="1"/>
</dbReference>
<dbReference type="InterPro" id="IPR036047">
    <property type="entry name" value="F-box-like_dom_sf"/>
</dbReference>
<dbReference type="InterPro" id="IPR001810">
    <property type="entry name" value="F-box_dom"/>
</dbReference>
<dbReference type="GO" id="GO:0005737">
    <property type="term" value="C:cytoplasm"/>
    <property type="evidence" value="ECO:0007669"/>
    <property type="project" value="TreeGrafter"/>
</dbReference>
<dbReference type="PANTHER" id="PTHR13382">
    <property type="entry name" value="MITOCHONDRIAL ATP SYNTHASE COUPLING FACTOR B"/>
    <property type="match status" value="1"/>
</dbReference>
<gene>
    <name evidence="2" type="ORF">HPP92_017881</name>
</gene>
<protein>
    <recommendedName>
        <fullName evidence="1">F-box domain-containing protein</fullName>
    </recommendedName>
</protein>
<dbReference type="PANTHER" id="PTHR13382:SF21">
    <property type="entry name" value="OS12G0601000 PROTEIN"/>
    <property type="match status" value="1"/>
</dbReference>
<dbReference type="InterPro" id="IPR050648">
    <property type="entry name" value="F-box_LRR-repeat"/>
</dbReference>
<feature type="domain" description="F-box" evidence="1">
    <location>
        <begin position="160"/>
        <end position="194"/>
    </location>
</feature>
<comment type="caution">
    <text evidence="2">The sequence shown here is derived from an EMBL/GenBank/DDBJ whole genome shotgun (WGS) entry which is preliminary data.</text>
</comment>
<name>A0A835QBX7_VANPL</name>
<dbReference type="EMBL" id="JADCNM010000009">
    <property type="protein sequence ID" value="KAG0468553.1"/>
    <property type="molecule type" value="Genomic_DNA"/>
</dbReference>